<evidence type="ECO:0000313" key="2">
    <source>
        <dbReference type="EMBL" id="JAH85042.1"/>
    </source>
</evidence>
<feature type="compositionally biased region" description="Basic and acidic residues" evidence="1">
    <location>
        <begin position="1"/>
        <end position="16"/>
    </location>
</feature>
<sequence>MGTEDRKHRKGNRESECTQPPVPIKRTGAEAELCSLTHHTAGTAPTHSITTGKYIYNIT</sequence>
<dbReference type="AlphaFoldDB" id="A0A0E9W3W1"/>
<proteinExistence type="predicted"/>
<evidence type="ECO:0000256" key="1">
    <source>
        <dbReference type="SAM" id="MobiDB-lite"/>
    </source>
</evidence>
<feature type="region of interest" description="Disordered" evidence="1">
    <location>
        <begin position="1"/>
        <end position="25"/>
    </location>
</feature>
<reference evidence="2" key="1">
    <citation type="submission" date="2014-11" db="EMBL/GenBank/DDBJ databases">
        <authorList>
            <person name="Amaro Gonzalez C."/>
        </authorList>
    </citation>
    <scope>NUCLEOTIDE SEQUENCE</scope>
</reference>
<reference evidence="2" key="2">
    <citation type="journal article" date="2015" name="Fish Shellfish Immunol.">
        <title>Early steps in the European eel (Anguilla anguilla)-Vibrio vulnificus interaction in the gills: Role of the RtxA13 toxin.</title>
        <authorList>
            <person name="Callol A."/>
            <person name="Pajuelo D."/>
            <person name="Ebbesson L."/>
            <person name="Teles M."/>
            <person name="MacKenzie S."/>
            <person name="Amaro C."/>
        </authorList>
    </citation>
    <scope>NUCLEOTIDE SEQUENCE</scope>
</reference>
<organism evidence="2">
    <name type="scientific">Anguilla anguilla</name>
    <name type="common">European freshwater eel</name>
    <name type="synonym">Muraena anguilla</name>
    <dbReference type="NCBI Taxonomy" id="7936"/>
    <lineage>
        <taxon>Eukaryota</taxon>
        <taxon>Metazoa</taxon>
        <taxon>Chordata</taxon>
        <taxon>Craniata</taxon>
        <taxon>Vertebrata</taxon>
        <taxon>Euteleostomi</taxon>
        <taxon>Actinopterygii</taxon>
        <taxon>Neopterygii</taxon>
        <taxon>Teleostei</taxon>
        <taxon>Anguilliformes</taxon>
        <taxon>Anguillidae</taxon>
        <taxon>Anguilla</taxon>
    </lineage>
</organism>
<dbReference type="EMBL" id="GBXM01023535">
    <property type="protein sequence ID" value="JAH85042.1"/>
    <property type="molecule type" value="Transcribed_RNA"/>
</dbReference>
<accession>A0A0E9W3W1</accession>
<protein>
    <submittedName>
        <fullName evidence="2">Uncharacterized protein</fullName>
    </submittedName>
</protein>
<name>A0A0E9W3W1_ANGAN</name>